<dbReference type="KEGG" id="anp:FK178_04190"/>
<dbReference type="InterPro" id="IPR013538">
    <property type="entry name" value="ASHA1/2-like_C"/>
</dbReference>
<sequence>MEPHKITVETKVNAPIEKVWKYWTDPEHVTKWNSASPDWHCPRATNDVKNKGKFSYRMEAKDKSVGFDMDGVYTQVEKHKKIAYSMDDERKVEILFIPNENSTRIIETFEAENTFPHEQQQQGWQSILDNFKNHVEKN</sequence>
<accession>A0A5B8YMH0</accession>
<reference evidence="3 4" key="1">
    <citation type="submission" date="2019-08" db="EMBL/GenBank/DDBJ databases">
        <title>Antarcticibacterium arcticum sp. nov., a bacterium isolated from marine sediment of the Canadian Beaufort Sea.</title>
        <authorList>
            <person name="Lee Y.M."/>
            <person name="Baek K."/>
            <person name="Lee D.-H."/>
            <person name="Shin S.C."/>
            <person name="Jin Y.K."/>
            <person name="Park Y."/>
        </authorList>
    </citation>
    <scope>NUCLEOTIDE SEQUENCE [LARGE SCALE GENOMIC DNA]</scope>
    <source>
        <strain evidence="3 4">PAMC 28998</strain>
    </source>
</reference>
<dbReference type="CDD" id="cd08897">
    <property type="entry name" value="SRPBCC_CalC_Aha1-like_4"/>
    <property type="match status" value="1"/>
</dbReference>
<evidence type="ECO:0000259" key="2">
    <source>
        <dbReference type="Pfam" id="PF08327"/>
    </source>
</evidence>
<name>A0A5B8YMH0_9FLAO</name>
<keyword evidence="4" id="KW-1185">Reference proteome</keyword>
<dbReference type="AlphaFoldDB" id="A0A5B8YMH0"/>
<dbReference type="Pfam" id="PF08327">
    <property type="entry name" value="AHSA1"/>
    <property type="match status" value="1"/>
</dbReference>
<feature type="domain" description="Activator of Hsp90 ATPase homologue 1/2-like C-terminal" evidence="2">
    <location>
        <begin position="13"/>
        <end position="136"/>
    </location>
</feature>
<dbReference type="OrthoDB" id="384974at2"/>
<gene>
    <name evidence="3" type="ORF">FK178_04190</name>
</gene>
<dbReference type="InterPro" id="IPR023393">
    <property type="entry name" value="START-like_dom_sf"/>
</dbReference>
<organism evidence="3 4">
    <name type="scientific">Antarcticibacterium arcticum</name>
    <dbReference type="NCBI Taxonomy" id="2585771"/>
    <lineage>
        <taxon>Bacteria</taxon>
        <taxon>Pseudomonadati</taxon>
        <taxon>Bacteroidota</taxon>
        <taxon>Flavobacteriia</taxon>
        <taxon>Flavobacteriales</taxon>
        <taxon>Flavobacteriaceae</taxon>
        <taxon>Antarcticibacterium</taxon>
    </lineage>
</organism>
<evidence type="ECO:0000313" key="3">
    <source>
        <dbReference type="EMBL" id="QED36959.1"/>
    </source>
</evidence>
<dbReference type="SUPFAM" id="SSF55961">
    <property type="entry name" value="Bet v1-like"/>
    <property type="match status" value="1"/>
</dbReference>
<evidence type="ECO:0000256" key="1">
    <source>
        <dbReference type="ARBA" id="ARBA00006817"/>
    </source>
</evidence>
<comment type="similarity">
    <text evidence="1">Belongs to the AHA1 family.</text>
</comment>
<evidence type="ECO:0000313" key="4">
    <source>
        <dbReference type="Proteomes" id="UP000321954"/>
    </source>
</evidence>
<proteinExistence type="inferred from homology"/>
<dbReference type="Gene3D" id="3.30.530.20">
    <property type="match status" value="1"/>
</dbReference>
<dbReference type="Proteomes" id="UP000321954">
    <property type="component" value="Chromosome"/>
</dbReference>
<dbReference type="RefSeq" id="WP_146831299.1">
    <property type="nucleotide sequence ID" value="NZ_CP042476.1"/>
</dbReference>
<dbReference type="EMBL" id="CP042476">
    <property type="protein sequence ID" value="QED36959.1"/>
    <property type="molecule type" value="Genomic_DNA"/>
</dbReference>
<protein>
    <submittedName>
        <fullName evidence="3">Polyketide cyclase</fullName>
    </submittedName>
</protein>